<evidence type="ECO:0000256" key="1">
    <source>
        <dbReference type="SAM" id="MobiDB-lite"/>
    </source>
</evidence>
<reference evidence="2" key="1">
    <citation type="journal article" date="2021" name="Nat. Commun.">
        <title>Genetic determinants of endophytism in the Arabidopsis root mycobiome.</title>
        <authorList>
            <person name="Mesny F."/>
            <person name="Miyauchi S."/>
            <person name="Thiergart T."/>
            <person name="Pickel B."/>
            <person name="Atanasova L."/>
            <person name="Karlsson M."/>
            <person name="Huettel B."/>
            <person name="Barry K.W."/>
            <person name="Haridas S."/>
            <person name="Chen C."/>
            <person name="Bauer D."/>
            <person name="Andreopoulos W."/>
            <person name="Pangilinan J."/>
            <person name="LaButti K."/>
            <person name="Riley R."/>
            <person name="Lipzen A."/>
            <person name="Clum A."/>
            <person name="Drula E."/>
            <person name="Henrissat B."/>
            <person name="Kohler A."/>
            <person name="Grigoriev I.V."/>
            <person name="Martin F.M."/>
            <person name="Hacquard S."/>
        </authorList>
    </citation>
    <scope>NUCLEOTIDE SEQUENCE</scope>
    <source>
        <strain evidence="2">MPI-CAGE-CH-0235</strain>
    </source>
</reference>
<dbReference type="Proteomes" id="UP000813444">
    <property type="component" value="Unassembled WGS sequence"/>
</dbReference>
<keyword evidence="3" id="KW-1185">Reference proteome</keyword>
<comment type="caution">
    <text evidence="2">The sequence shown here is derived from an EMBL/GenBank/DDBJ whole genome shotgun (WGS) entry which is preliminary data.</text>
</comment>
<evidence type="ECO:0000313" key="2">
    <source>
        <dbReference type="EMBL" id="KAH7313952.1"/>
    </source>
</evidence>
<sequence>MPTGNLPRRPVTKKNGINTHVNDKEHVGNRTVTNEDVEHGTKVIGICHLASLPIPHLSDALRGFEEPRVGIDSADDQDITSKQVQAFLDGIGPSL</sequence>
<dbReference type="AlphaFoldDB" id="A0A8K0WQP6"/>
<accession>A0A8K0WQP6</accession>
<feature type="region of interest" description="Disordered" evidence="1">
    <location>
        <begin position="1"/>
        <end position="34"/>
    </location>
</feature>
<proteinExistence type="predicted"/>
<dbReference type="EMBL" id="JAGPNK010000009">
    <property type="protein sequence ID" value="KAH7313952.1"/>
    <property type="molecule type" value="Genomic_DNA"/>
</dbReference>
<organism evidence="2 3">
    <name type="scientific">Stachybotrys elegans</name>
    <dbReference type="NCBI Taxonomy" id="80388"/>
    <lineage>
        <taxon>Eukaryota</taxon>
        <taxon>Fungi</taxon>
        <taxon>Dikarya</taxon>
        <taxon>Ascomycota</taxon>
        <taxon>Pezizomycotina</taxon>
        <taxon>Sordariomycetes</taxon>
        <taxon>Hypocreomycetidae</taxon>
        <taxon>Hypocreales</taxon>
        <taxon>Stachybotryaceae</taxon>
        <taxon>Stachybotrys</taxon>
    </lineage>
</organism>
<name>A0A8K0WQP6_9HYPO</name>
<evidence type="ECO:0000313" key="3">
    <source>
        <dbReference type="Proteomes" id="UP000813444"/>
    </source>
</evidence>
<protein>
    <submittedName>
        <fullName evidence="2">Uncharacterized protein</fullName>
    </submittedName>
</protein>
<gene>
    <name evidence="2" type="ORF">B0I35DRAFT_436160</name>
</gene>